<dbReference type="EMBL" id="JACHXA010000002">
    <property type="protein sequence ID" value="MBB3064628.1"/>
    <property type="molecule type" value="Genomic_DNA"/>
</dbReference>
<dbReference type="GO" id="GO:0016020">
    <property type="term" value="C:membrane"/>
    <property type="evidence" value="ECO:0007669"/>
    <property type="project" value="TreeGrafter"/>
</dbReference>
<dbReference type="InterPro" id="IPR036291">
    <property type="entry name" value="NAD(P)-bd_dom_sf"/>
</dbReference>
<dbReference type="Gene3D" id="3.40.50.720">
    <property type="entry name" value="NAD(P)-binding Rossmann-like Domain"/>
    <property type="match status" value="1"/>
</dbReference>
<evidence type="ECO:0000256" key="1">
    <source>
        <dbReference type="ARBA" id="ARBA00006484"/>
    </source>
</evidence>
<name>A0A839SQU0_9PROT</name>
<dbReference type="SUPFAM" id="SSF51735">
    <property type="entry name" value="NAD(P)-binding Rossmann-fold domains"/>
    <property type="match status" value="1"/>
</dbReference>
<dbReference type="Proteomes" id="UP000581135">
    <property type="component" value="Unassembled WGS sequence"/>
</dbReference>
<dbReference type="PANTHER" id="PTHR44196:SF4">
    <property type="entry name" value="SHORT CHAIN DEHYDROGENASE"/>
    <property type="match status" value="1"/>
</dbReference>
<evidence type="ECO:0000313" key="4">
    <source>
        <dbReference type="Proteomes" id="UP000581135"/>
    </source>
</evidence>
<keyword evidence="4" id="KW-1185">Reference proteome</keyword>
<evidence type="ECO:0000256" key="2">
    <source>
        <dbReference type="ARBA" id="ARBA00023002"/>
    </source>
</evidence>
<evidence type="ECO:0000313" key="3">
    <source>
        <dbReference type="EMBL" id="MBB3064628.1"/>
    </source>
</evidence>
<dbReference type="RefSeq" id="WP_183415435.1">
    <property type="nucleotide sequence ID" value="NZ_JACHXA010000002.1"/>
</dbReference>
<accession>A0A839SQU0</accession>
<keyword evidence="2" id="KW-0560">Oxidoreductase</keyword>
<proteinExistence type="inferred from homology"/>
<dbReference type="GO" id="GO:0016491">
    <property type="term" value="F:oxidoreductase activity"/>
    <property type="evidence" value="ECO:0007669"/>
    <property type="project" value="UniProtKB-KW"/>
</dbReference>
<protein>
    <submittedName>
        <fullName evidence="3">NAD(P)-dependent dehydrogenase (Short-subunit alcohol dehydrogenase family)</fullName>
    </submittedName>
</protein>
<dbReference type="PANTHER" id="PTHR44196">
    <property type="entry name" value="DEHYDROGENASE/REDUCTASE SDR FAMILY MEMBER 7B"/>
    <property type="match status" value="1"/>
</dbReference>
<comment type="caution">
    <text evidence="3">The sequence shown here is derived from an EMBL/GenBank/DDBJ whole genome shotgun (WGS) entry which is preliminary data.</text>
</comment>
<reference evidence="3 4" key="1">
    <citation type="submission" date="2020-08" db="EMBL/GenBank/DDBJ databases">
        <title>Genomic Encyclopedia of Type Strains, Phase III (KMG-III): the genomes of soil and plant-associated and newly described type strains.</title>
        <authorList>
            <person name="Whitman W."/>
        </authorList>
    </citation>
    <scope>NUCLEOTIDE SEQUENCE [LARGE SCALE GENOMIC DNA]</scope>
    <source>
        <strain evidence="3 4">CECT 8803</strain>
    </source>
</reference>
<organism evidence="3 4">
    <name type="scientific">Limibacillus halophilus</name>
    <dbReference type="NCBI Taxonomy" id="1579333"/>
    <lineage>
        <taxon>Bacteria</taxon>
        <taxon>Pseudomonadati</taxon>
        <taxon>Pseudomonadota</taxon>
        <taxon>Alphaproteobacteria</taxon>
        <taxon>Rhodospirillales</taxon>
        <taxon>Rhodovibrionaceae</taxon>
        <taxon>Limibacillus</taxon>
    </lineage>
</organism>
<comment type="similarity">
    <text evidence="1">Belongs to the short-chain dehydrogenases/reductases (SDR) family.</text>
</comment>
<dbReference type="AlphaFoldDB" id="A0A839SQU0"/>
<dbReference type="Pfam" id="PF00106">
    <property type="entry name" value="adh_short"/>
    <property type="match status" value="1"/>
</dbReference>
<dbReference type="InterPro" id="IPR002347">
    <property type="entry name" value="SDR_fam"/>
</dbReference>
<sequence>MTEAETSNGSCNGRLRGRIALITGASRGIGAAVAKAFAREGAQLVLVSRTVGGLEEIDDEVQALGAPPATLVPLDLQSFEAIDQLGASLFERFGKLDVLIANAGILGALSPTGHIDPKVWQRVIDINLTANYRLIRSLEPLLRQSEAGRAVFVTSGAAQGVRPYWGPYAVSKAGLEALVRNWAGEVTKTNLKINMVDPGGTRTAMRALAYPTEDPALLKTPEDIAEHFVPLAMADCSRHGEIISLK</sequence>
<dbReference type="PRINTS" id="PR00081">
    <property type="entry name" value="GDHRDH"/>
</dbReference>
<dbReference type="PROSITE" id="PS00061">
    <property type="entry name" value="ADH_SHORT"/>
    <property type="match status" value="1"/>
</dbReference>
<dbReference type="InterPro" id="IPR020904">
    <property type="entry name" value="Sc_DH/Rdtase_CS"/>
</dbReference>
<gene>
    <name evidence="3" type="ORF">FHR98_000900</name>
</gene>